<evidence type="ECO:0000256" key="1">
    <source>
        <dbReference type="SAM" id="MobiDB-lite"/>
    </source>
</evidence>
<dbReference type="GeneID" id="25729097"/>
<reference evidence="2 3" key="1">
    <citation type="journal article" date="2013" name="BMC Genomics">
        <title>Reconstruction of the lipid metabolism for the microalga Monoraphidium neglectum from its genome sequence reveals characteristics suitable for biofuel production.</title>
        <authorList>
            <person name="Bogen C."/>
            <person name="Al-Dilaimi A."/>
            <person name="Albersmeier A."/>
            <person name="Wichmann J."/>
            <person name="Grundmann M."/>
            <person name="Rupp O."/>
            <person name="Lauersen K.J."/>
            <person name="Blifernez-Klassen O."/>
            <person name="Kalinowski J."/>
            <person name="Goesmann A."/>
            <person name="Mussgnug J.H."/>
            <person name="Kruse O."/>
        </authorList>
    </citation>
    <scope>NUCLEOTIDE SEQUENCE [LARGE SCALE GENOMIC DNA]</scope>
    <source>
        <strain evidence="2 3">SAG 48.87</strain>
    </source>
</reference>
<feature type="region of interest" description="Disordered" evidence="1">
    <location>
        <begin position="1"/>
        <end position="58"/>
    </location>
</feature>
<dbReference type="RefSeq" id="XP_013895182.1">
    <property type="nucleotide sequence ID" value="XM_014039728.1"/>
</dbReference>
<feature type="compositionally biased region" description="Polar residues" evidence="1">
    <location>
        <begin position="362"/>
        <end position="372"/>
    </location>
</feature>
<organism evidence="2 3">
    <name type="scientific">Monoraphidium neglectum</name>
    <dbReference type="NCBI Taxonomy" id="145388"/>
    <lineage>
        <taxon>Eukaryota</taxon>
        <taxon>Viridiplantae</taxon>
        <taxon>Chlorophyta</taxon>
        <taxon>core chlorophytes</taxon>
        <taxon>Chlorophyceae</taxon>
        <taxon>CS clade</taxon>
        <taxon>Sphaeropleales</taxon>
        <taxon>Selenastraceae</taxon>
        <taxon>Monoraphidium</taxon>
    </lineage>
</organism>
<dbReference type="EMBL" id="KK103131">
    <property type="protein sequence ID" value="KIY96162.1"/>
    <property type="molecule type" value="Genomic_DNA"/>
</dbReference>
<feature type="region of interest" description="Disordered" evidence="1">
    <location>
        <begin position="360"/>
        <end position="415"/>
    </location>
</feature>
<feature type="region of interest" description="Disordered" evidence="1">
    <location>
        <begin position="86"/>
        <end position="113"/>
    </location>
</feature>
<dbReference type="AlphaFoldDB" id="A0A0D2J8W9"/>
<feature type="compositionally biased region" description="Gly residues" evidence="1">
    <location>
        <begin position="19"/>
        <end position="30"/>
    </location>
</feature>
<dbReference type="KEGG" id="mng:MNEG_11799"/>
<proteinExistence type="predicted"/>
<protein>
    <submittedName>
        <fullName evidence="2">Uncharacterized protein</fullName>
    </submittedName>
</protein>
<evidence type="ECO:0000313" key="3">
    <source>
        <dbReference type="Proteomes" id="UP000054498"/>
    </source>
</evidence>
<feature type="compositionally biased region" description="Low complexity" evidence="1">
    <location>
        <begin position="31"/>
        <end position="48"/>
    </location>
</feature>
<sequence>MRNNKGRSTSDDDEEWLGGDDGGYRSGGSSHGNAQRVRRAAVQQTARAGSNAGRSRPTNNQLLYKAYFRWNHYSFKLRNGTQHLPTETDACASPARRRRARATSEGAARRGAAREADFARLMAPLQAPSLYLAPPRVAHGRPQVLHTLHVAESCRIAERRNILQILSNNTRRTKVVELTTGTHRVPDELRKHYLSDGEAGQYSTNLDRNRYGNDDQYLFTVIRYDLEYLGLCPCMVDVEIIDAKNDNQPFEITPAAPAASRPQSIFVSAGPEACSCHKVWPHGVAGGMGGGMRGAVPPQAQQAFGMRPGLPFMAGALPGLQQMGLGMPPMGMGAMGQIMGAALQQHHAAAVAAAAAAAQQQPSSPRRSNSGVSHAFDALVMAATGETEEEGGEAGAGDGEQPQVDRRGRGRCRGS</sequence>
<name>A0A0D2J8W9_9CHLO</name>
<evidence type="ECO:0000313" key="2">
    <source>
        <dbReference type="EMBL" id="KIY96162.1"/>
    </source>
</evidence>
<keyword evidence="3" id="KW-1185">Reference proteome</keyword>
<gene>
    <name evidence="2" type="ORF">MNEG_11799</name>
</gene>
<accession>A0A0D2J8W9</accession>
<dbReference type="Proteomes" id="UP000054498">
    <property type="component" value="Unassembled WGS sequence"/>
</dbReference>
<dbReference type="OrthoDB" id="547452at2759"/>